<sequence>MNQKDLIGKLNRLEDEARRMLDTIVVLKEELSGGSDSSNLKSPVFLQKHKEELIKSSKNRRGIPDK</sequence>
<accession>A0ABT8WK51</accession>
<keyword evidence="1" id="KW-0175">Coiled coil</keyword>
<protein>
    <recommendedName>
        <fullName evidence="4">Transposase</fullName>
    </recommendedName>
</protein>
<reference evidence="2" key="1">
    <citation type="submission" date="2023-07" db="EMBL/GenBank/DDBJ databases">
        <title>Two novel species in the genus Flavivirga.</title>
        <authorList>
            <person name="Kwon K."/>
        </authorList>
    </citation>
    <scope>NUCLEOTIDE SEQUENCE</scope>
    <source>
        <strain evidence="2">KACC 14158</strain>
    </source>
</reference>
<proteinExistence type="predicted"/>
<dbReference type="RefSeq" id="WP_303300614.1">
    <property type="nucleotide sequence ID" value="NZ_BAABDA010000042.1"/>
</dbReference>
<gene>
    <name evidence="2" type="ORF">Q4Q40_04915</name>
</gene>
<evidence type="ECO:0000256" key="1">
    <source>
        <dbReference type="SAM" id="Coils"/>
    </source>
</evidence>
<evidence type="ECO:0008006" key="4">
    <source>
        <dbReference type="Google" id="ProtNLM"/>
    </source>
</evidence>
<organism evidence="2 3">
    <name type="scientific">Flavivirga jejuensis</name>
    <dbReference type="NCBI Taxonomy" id="870487"/>
    <lineage>
        <taxon>Bacteria</taxon>
        <taxon>Pseudomonadati</taxon>
        <taxon>Bacteroidota</taxon>
        <taxon>Flavobacteriia</taxon>
        <taxon>Flavobacteriales</taxon>
        <taxon>Flavobacteriaceae</taxon>
        <taxon>Flavivirga</taxon>
    </lineage>
</organism>
<name>A0ABT8WK51_9FLAO</name>
<evidence type="ECO:0000313" key="3">
    <source>
        <dbReference type="Proteomes" id="UP001176806"/>
    </source>
</evidence>
<dbReference type="Proteomes" id="UP001176806">
    <property type="component" value="Unassembled WGS sequence"/>
</dbReference>
<keyword evidence="3" id="KW-1185">Reference proteome</keyword>
<feature type="coiled-coil region" evidence="1">
    <location>
        <begin position="3"/>
        <end position="30"/>
    </location>
</feature>
<evidence type="ECO:0000313" key="2">
    <source>
        <dbReference type="EMBL" id="MDO5973520.1"/>
    </source>
</evidence>
<comment type="caution">
    <text evidence="2">The sequence shown here is derived from an EMBL/GenBank/DDBJ whole genome shotgun (WGS) entry which is preliminary data.</text>
</comment>
<dbReference type="EMBL" id="JAUOEL010000001">
    <property type="protein sequence ID" value="MDO5973520.1"/>
    <property type="molecule type" value="Genomic_DNA"/>
</dbReference>